<proteinExistence type="predicted"/>
<gene>
    <name evidence="1" type="ORF">DM298_04560</name>
</gene>
<protein>
    <submittedName>
        <fullName evidence="1">Uncharacterized protein</fullName>
    </submittedName>
</protein>
<dbReference type="RefSeq" id="WP_139962260.1">
    <property type="nucleotide sequence ID" value="NZ_CP029754.1"/>
</dbReference>
<reference evidence="1 2" key="1">
    <citation type="submission" date="2018-06" db="EMBL/GenBank/DDBJ databases">
        <title>Complete genome sequnece of Lactobacillus amylovorus PMRA3.</title>
        <authorList>
            <person name="Nam Y.-D."/>
            <person name="Chung W.-H."/>
            <person name="Park Y.S."/>
            <person name="Kang J."/>
        </authorList>
    </citation>
    <scope>NUCLEOTIDE SEQUENCE [LARGE SCALE GENOMIC DNA]</scope>
    <source>
        <strain evidence="1 2">PMRA3</strain>
    </source>
</reference>
<accession>A0A5B8EGQ6</accession>
<organism evidence="1 2">
    <name type="scientific">Lactobacillus amylovorus</name>
    <dbReference type="NCBI Taxonomy" id="1604"/>
    <lineage>
        <taxon>Bacteria</taxon>
        <taxon>Bacillati</taxon>
        <taxon>Bacillota</taxon>
        <taxon>Bacilli</taxon>
        <taxon>Lactobacillales</taxon>
        <taxon>Lactobacillaceae</taxon>
        <taxon>Lactobacillus</taxon>
    </lineage>
</organism>
<sequence>MKKDLFSKKDILKFFVKNVDDCEFDYYTLEDAVEVVFTDNFTQYLQELDDQQLEKAIADPYKAMRCAKEEVLKIYDKDIKSGYAMLCQVINSRRTLVDYYALYLAKAYIGQVLDLKMELSDKNLEEVKSKLQELIEK</sequence>
<dbReference type="AlphaFoldDB" id="A0A5B8EGQ6"/>
<dbReference type="Proteomes" id="UP000312326">
    <property type="component" value="Chromosome"/>
</dbReference>
<evidence type="ECO:0000313" key="1">
    <source>
        <dbReference type="EMBL" id="QDD70231.1"/>
    </source>
</evidence>
<name>A0A5B8EGQ6_LACAM</name>
<evidence type="ECO:0000313" key="2">
    <source>
        <dbReference type="Proteomes" id="UP000312326"/>
    </source>
</evidence>
<dbReference type="EMBL" id="CP029754">
    <property type="protein sequence ID" value="QDD70231.1"/>
    <property type="molecule type" value="Genomic_DNA"/>
</dbReference>